<dbReference type="SMART" id="SM00382">
    <property type="entry name" value="AAA"/>
    <property type="match status" value="1"/>
</dbReference>
<feature type="region of interest" description="Disordered" evidence="8">
    <location>
        <begin position="1014"/>
        <end position="1064"/>
    </location>
</feature>
<evidence type="ECO:0000256" key="5">
    <source>
        <dbReference type="ARBA" id="ARBA00022840"/>
    </source>
</evidence>
<dbReference type="Pfam" id="PF00005">
    <property type="entry name" value="ABC_tran"/>
    <property type="match status" value="1"/>
</dbReference>
<keyword evidence="2" id="KW-0813">Transport</keyword>
<dbReference type="GO" id="GO:0005524">
    <property type="term" value="F:ATP binding"/>
    <property type="evidence" value="ECO:0007669"/>
    <property type="project" value="UniProtKB-KW"/>
</dbReference>
<dbReference type="Proteomes" id="UP000028828">
    <property type="component" value="Unassembled WGS sequence"/>
</dbReference>
<feature type="compositionally biased region" description="Low complexity" evidence="8">
    <location>
        <begin position="45"/>
        <end position="60"/>
    </location>
</feature>
<keyword evidence="5 11" id="KW-0067">ATP-binding</keyword>
<feature type="domain" description="ABC transporter" evidence="10">
    <location>
        <begin position="365"/>
        <end position="611"/>
    </location>
</feature>
<dbReference type="PANTHER" id="PTHR48041:SF91">
    <property type="entry name" value="ABC TRANSPORTER G FAMILY MEMBER 28"/>
    <property type="match status" value="1"/>
</dbReference>
<feature type="compositionally biased region" description="Basic and acidic residues" evidence="8">
    <location>
        <begin position="662"/>
        <end position="671"/>
    </location>
</feature>
<dbReference type="InterPro" id="IPR017871">
    <property type="entry name" value="ABC_transporter-like_CS"/>
</dbReference>
<evidence type="ECO:0000256" key="3">
    <source>
        <dbReference type="ARBA" id="ARBA00022692"/>
    </source>
</evidence>
<feature type="transmembrane region" description="Helical" evidence="9">
    <location>
        <begin position="810"/>
        <end position="836"/>
    </location>
</feature>
<feature type="transmembrane region" description="Helical" evidence="9">
    <location>
        <begin position="974"/>
        <end position="1003"/>
    </location>
</feature>
<feature type="compositionally biased region" description="Basic and acidic residues" evidence="8">
    <location>
        <begin position="355"/>
        <end position="378"/>
    </location>
</feature>
<dbReference type="PROSITE" id="PS00211">
    <property type="entry name" value="ABC_TRANSPORTER_1"/>
    <property type="match status" value="1"/>
</dbReference>
<keyword evidence="3 9" id="KW-0812">Transmembrane</keyword>
<keyword evidence="6 9" id="KW-1133">Transmembrane helix</keyword>
<dbReference type="EMBL" id="AEYI02001800">
    <property type="protein sequence ID" value="KFG32977.1"/>
    <property type="molecule type" value="Genomic_DNA"/>
</dbReference>
<feature type="compositionally biased region" description="Gly residues" evidence="8">
    <location>
        <begin position="340"/>
        <end position="349"/>
    </location>
</feature>
<dbReference type="GO" id="GO:0140359">
    <property type="term" value="F:ABC-type transporter activity"/>
    <property type="evidence" value="ECO:0007669"/>
    <property type="project" value="InterPro"/>
</dbReference>
<dbReference type="InterPro" id="IPR027417">
    <property type="entry name" value="P-loop_NTPase"/>
</dbReference>
<evidence type="ECO:0000313" key="11">
    <source>
        <dbReference type="EMBL" id="KFG32977.1"/>
    </source>
</evidence>
<dbReference type="Pfam" id="PF01061">
    <property type="entry name" value="ABC2_membrane"/>
    <property type="match status" value="1"/>
</dbReference>
<evidence type="ECO:0000259" key="10">
    <source>
        <dbReference type="PROSITE" id="PS50893"/>
    </source>
</evidence>
<feature type="transmembrane region" description="Helical" evidence="9">
    <location>
        <begin position="738"/>
        <end position="756"/>
    </location>
</feature>
<feature type="transmembrane region" description="Helical" evidence="9">
    <location>
        <begin position="768"/>
        <end position="790"/>
    </location>
</feature>
<evidence type="ECO:0000256" key="2">
    <source>
        <dbReference type="ARBA" id="ARBA00022448"/>
    </source>
</evidence>
<comment type="subcellular location">
    <subcellularLocation>
        <location evidence="1">Membrane</location>
        <topology evidence="1">Multi-pass membrane protein</topology>
    </subcellularLocation>
</comment>
<sequence length="1064" mass="114505">MAAATLDEPEEAPGLACASEVWPPAVTTRATRAQHSALPPRPARSSTHASLSSTGSHGDTASGGGRSSTSTVGADDGEVGQLRVETPTDAANDAKCSGILAKAANAFSAKWYGEVTLGQVCRQTRRLEGETWLPRSEFACFVGEGDAPRGSVQETKNSREAKSMDVGPRVGEGGFGDGDDPNEDGAWASLYRRPFGACTVVVRDICFTLPRKRESTRCSFLRRCASALCSLICFSKDLLTVPLQQLVVGESQQERRSSQYAWGRPASACRPASEMDASSSEATRMRSSRLAADESEKESGRSGREAAEGDAGRGHPAEEPEADTRMQTSESGRDERGSSSSGGGRGGDGPAAPEQWREDEAAKDKQEADEHRPEERQLVLHPFSAVFEAGTMTAVMGPSGCGKTTLLNVVAHRTQARQTGGQVFVNGKPRGRSFKRLVAFVQQDDIFDGKETVRECLEFSRDLRMNFSSIPDSTERQRAADAYTDQALRVLGLQAVADSPIGNEAVRGVSGGQKRRVTLGLGLMSDAQIFLCDEPTTGLSAADALAVVRTLRRLCDVYTVTVVAVIHQPSMQILSLFDNLILLSCEGRCAYNGKVADCQAWFENCGFPFPLHQNPADYLSDLVSPHKGHPAQLAAFYEAHQFPAVQARVAEALRGAQTPSGGRRDSARADADENMPPDGAQASSFAALDLHSEATGGSPSSSEAGGEDAPHIASLWKQLSMIGRRSARLWLRDRGTLAAIYCDAAVEGVILGLVMARVRQTQPPYYQLSALFLLVYCVCASALWTIPLFVQQKAQLIMEVTGGYYSALPHYVATTSVSACVVGGSDVVLFSILWFLAGFEWTALPFSLFVSLLAFLVVDGAFYLASIASSSFAHANSVTAVAFMLFTFVNGFTTNPQSMPLYVGWVSYLCPFFLAFEATAVHVMKAYPFADQQASGRGRTLPAGEPTLASAEELFKQYGLAGRVYGVTMDPGTYVWLVDVLILVLLAVAVKGSAAVFQSVWVAPNTESTWRRSRLRGVNKQAKTDEEDAGEIEPRKSKLRARGRGEPSEEVDGVTRGDETKRRR</sequence>
<dbReference type="SUPFAM" id="SSF52540">
    <property type="entry name" value="P-loop containing nucleoside triphosphate hydrolases"/>
    <property type="match status" value="1"/>
</dbReference>
<dbReference type="GO" id="GO:0016020">
    <property type="term" value="C:membrane"/>
    <property type="evidence" value="ECO:0007669"/>
    <property type="project" value="UniProtKB-SubCell"/>
</dbReference>
<evidence type="ECO:0000256" key="9">
    <source>
        <dbReference type="SAM" id="Phobius"/>
    </source>
</evidence>
<dbReference type="VEuPathDB" id="ToxoDB:TGP89_288920"/>
<evidence type="ECO:0000256" key="8">
    <source>
        <dbReference type="SAM" id="MobiDB-lite"/>
    </source>
</evidence>
<evidence type="ECO:0000256" key="1">
    <source>
        <dbReference type="ARBA" id="ARBA00004141"/>
    </source>
</evidence>
<feature type="transmembrane region" description="Helical" evidence="9">
    <location>
        <begin position="871"/>
        <end position="889"/>
    </location>
</feature>
<keyword evidence="4" id="KW-0547">Nucleotide-binding</keyword>
<keyword evidence="7 9" id="KW-0472">Membrane</keyword>
<organism evidence="11 12">
    <name type="scientific">Toxoplasma gondii p89</name>
    <dbReference type="NCBI Taxonomy" id="943119"/>
    <lineage>
        <taxon>Eukaryota</taxon>
        <taxon>Sar</taxon>
        <taxon>Alveolata</taxon>
        <taxon>Apicomplexa</taxon>
        <taxon>Conoidasida</taxon>
        <taxon>Coccidia</taxon>
        <taxon>Eucoccidiorida</taxon>
        <taxon>Eimeriorina</taxon>
        <taxon>Sarcocystidae</taxon>
        <taxon>Toxoplasma</taxon>
    </lineage>
</organism>
<dbReference type="OrthoDB" id="184675at2759"/>
<dbReference type="InterPro" id="IPR013525">
    <property type="entry name" value="ABC2_TM"/>
</dbReference>
<accession>A0A086JLF9</accession>
<proteinExistence type="predicted"/>
<dbReference type="InterPro" id="IPR050352">
    <property type="entry name" value="ABCG_transporters"/>
</dbReference>
<evidence type="ECO:0000256" key="7">
    <source>
        <dbReference type="ARBA" id="ARBA00023136"/>
    </source>
</evidence>
<feature type="transmembrane region" description="Helical" evidence="9">
    <location>
        <begin position="901"/>
        <end position="921"/>
    </location>
</feature>
<evidence type="ECO:0000256" key="6">
    <source>
        <dbReference type="ARBA" id="ARBA00022989"/>
    </source>
</evidence>
<dbReference type="Gene3D" id="3.40.50.300">
    <property type="entry name" value="P-loop containing nucleotide triphosphate hydrolases"/>
    <property type="match status" value="1"/>
</dbReference>
<name>A0A086JLF9_TOXGO</name>
<feature type="region of interest" description="Disordered" evidence="8">
    <location>
        <begin position="654"/>
        <end position="679"/>
    </location>
</feature>
<gene>
    <name evidence="11" type="ORF">TGP89_288920</name>
</gene>
<dbReference type="AlphaFoldDB" id="A0A086JLF9"/>
<feature type="transmembrane region" description="Helical" evidence="9">
    <location>
        <begin position="843"/>
        <end position="865"/>
    </location>
</feature>
<dbReference type="EC" id="3.6.3.28" evidence="11"/>
<evidence type="ECO:0000256" key="4">
    <source>
        <dbReference type="ARBA" id="ARBA00022741"/>
    </source>
</evidence>
<dbReference type="InterPro" id="IPR003439">
    <property type="entry name" value="ABC_transporter-like_ATP-bd"/>
</dbReference>
<evidence type="ECO:0000313" key="12">
    <source>
        <dbReference type="Proteomes" id="UP000028828"/>
    </source>
</evidence>
<protein>
    <submittedName>
        <fullName evidence="11">ATP-binding cassette G family transporter ABCG96</fullName>
        <ecNumber evidence="11">3.6.3.28</ecNumber>
    </submittedName>
</protein>
<feature type="compositionally biased region" description="Basic and acidic residues" evidence="8">
    <location>
        <begin position="291"/>
        <end position="324"/>
    </location>
</feature>
<feature type="region of interest" description="Disordered" evidence="8">
    <location>
        <begin position="1"/>
        <end position="79"/>
    </location>
</feature>
<feature type="compositionally biased region" description="Basic and acidic residues" evidence="8">
    <location>
        <begin position="1043"/>
        <end position="1064"/>
    </location>
</feature>
<keyword evidence="11" id="KW-0378">Hydrolase</keyword>
<feature type="region of interest" description="Disordered" evidence="8">
    <location>
        <begin position="149"/>
        <end position="180"/>
    </location>
</feature>
<comment type="caution">
    <text evidence="11">The sequence shown here is derived from an EMBL/GenBank/DDBJ whole genome shotgun (WGS) entry which is preliminary data.</text>
</comment>
<dbReference type="PROSITE" id="PS50893">
    <property type="entry name" value="ABC_TRANSPORTER_2"/>
    <property type="match status" value="1"/>
</dbReference>
<feature type="region of interest" description="Disordered" evidence="8">
    <location>
        <begin position="250"/>
        <end position="379"/>
    </location>
</feature>
<dbReference type="GO" id="GO:0016887">
    <property type="term" value="F:ATP hydrolysis activity"/>
    <property type="evidence" value="ECO:0007669"/>
    <property type="project" value="InterPro"/>
</dbReference>
<dbReference type="InterPro" id="IPR003593">
    <property type="entry name" value="AAA+_ATPase"/>
</dbReference>
<reference evidence="11 12" key="1">
    <citation type="submission" date="2014-03" db="EMBL/GenBank/DDBJ databases">
        <authorList>
            <person name="Sibley D."/>
            <person name="Venepally P."/>
            <person name="Karamycheva S."/>
            <person name="Hadjithomas M."/>
            <person name="Khan A."/>
            <person name="Brunk B."/>
            <person name="Roos D."/>
            <person name="Caler E."/>
            <person name="Lorenzi H."/>
        </authorList>
    </citation>
    <scope>NUCLEOTIDE SEQUENCE [LARGE SCALE GENOMIC DNA]</scope>
    <source>
        <strain evidence="12">p89</strain>
    </source>
</reference>
<dbReference type="PANTHER" id="PTHR48041">
    <property type="entry name" value="ABC TRANSPORTER G FAMILY MEMBER 28"/>
    <property type="match status" value="1"/>
</dbReference>